<evidence type="ECO:0000313" key="7">
    <source>
        <dbReference type="EMBL" id="GIJ28558.1"/>
    </source>
</evidence>
<evidence type="ECO:0000256" key="3">
    <source>
        <dbReference type="ARBA" id="ARBA00023295"/>
    </source>
</evidence>
<dbReference type="InterPro" id="IPR023296">
    <property type="entry name" value="Glyco_hydro_beta-prop_sf"/>
</dbReference>
<keyword evidence="2 4" id="KW-0378">Hydrolase</keyword>
<evidence type="ECO:0000256" key="5">
    <source>
        <dbReference type="SAM" id="MobiDB-lite"/>
    </source>
</evidence>
<evidence type="ECO:0000259" key="6">
    <source>
        <dbReference type="Pfam" id="PF17851"/>
    </source>
</evidence>
<evidence type="ECO:0000256" key="1">
    <source>
        <dbReference type="ARBA" id="ARBA00009865"/>
    </source>
</evidence>
<dbReference type="InterPro" id="IPR041542">
    <property type="entry name" value="GH43_C2"/>
</dbReference>
<sequence length="520" mass="56733">MTNPAVTFRNPVVPGFHPDPSVCRVGEEYYLVCSSFEYFPGVPIFHSRDLANWRQIGNVLDRPSQLDLPADTPASAGIFAPTIRHHDGRFWMVTTNVSIGRHLLVTATDPAGPWSDPVYFDLPHVDPSLSWDDNGDCWLTVSGVQSYRIDPLAGKVLEGPVPMWSGTGGQYPEAPHLYRIGEWWYLLVSEGGTHTGHAVSIARSRSIRGPFEPGPANPFLTHRSTDRPIQATGHADLVQAADGSWWMVLLGIRAKGQWPPYHVLGRETFLVPVRWVDGWPVVDPVEEVMTAPAGSPPALAATGDPGGHRDDFDSTELAPQWLSLRGRSPRSWSLTDRPGWLTLHADGKTLDRAGATLVARRQLHHDCRASVRVDAGTGRAGLTLRIDEAHHYDLEISGGTVRVVGRVGPFRQVFGERRVPPGPVTLTIATRTGDLLPPTVTAAEQVAAPGTPFGVRPTTCDMVSFEVATEDGPVVLAELDGRYLSTEVAAGFTGRVFGLYVTEGSAAFDWFDYRPTAIQE</sequence>
<evidence type="ECO:0000256" key="2">
    <source>
        <dbReference type="ARBA" id="ARBA00022801"/>
    </source>
</evidence>
<reference evidence="7 8" key="1">
    <citation type="submission" date="2021-01" db="EMBL/GenBank/DDBJ databases">
        <title>Whole genome shotgun sequence of Verrucosispora qiuiae NBRC 106684.</title>
        <authorList>
            <person name="Komaki H."/>
            <person name="Tamura T."/>
        </authorList>
    </citation>
    <scope>NUCLEOTIDE SEQUENCE [LARGE SCALE GENOMIC DNA]</scope>
    <source>
        <strain evidence="7 8">NBRC 106684</strain>
    </source>
</reference>
<evidence type="ECO:0000256" key="4">
    <source>
        <dbReference type="RuleBase" id="RU361187"/>
    </source>
</evidence>
<dbReference type="PANTHER" id="PTHR42812:SF12">
    <property type="entry name" value="BETA-XYLOSIDASE-RELATED"/>
    <property type="match status" value="1"/>
</dbReference>
<proteinExistence type="inferred from homology"/>
<protein>
    <submittedName>
        <fullName evidence="7">Glycoside hydrolase 43 family protein</fullName>
    </submittedName>
</protein>
<dbReference type="CDD" id="cd18617">
    <property type="entry name" value="GH43_XynB-like"/>
    <property type="match status" value="1"/>
</dbReference>
<dbReference type="InterPro" id="IPR051795">
    <property type="entry name" value="Glycosyl_Hydrlase_43"/>
</dbReference>
<feature type="domain" description="Beta-xylosidase C-terminal Concanavalin A-like" evidence="6">
    <location>
        <begin position="309"/>
        <end position="514"/>
    </location>
</feature>
<dbReference type="Pfam" id="PF17851">
    <property type="entry name" value="GH43_C2"/>
    <property type="match status" value="1"/>
</dbReference>
<dbReference type="InterPro" id="IPR013320">
    <property type="entry name" value="ConA-like_dom_sf"/>
</dbReference>
<evidence type="ECO:0000313" key="8">
    <source>
        <dbReference type="Proteomes" id="UP000653076"/>
    </source>
</evidence>
<dbReference type="Gene3D" id="2.60.120.200">
    <property type="match status" value="1"/>
</dbReference>
<name>A0ABQ4JEF8_9ACTN</name>
<dbReference type="PANTHER" id="PTHR42812">
    <property type="entry name" value="BETA-XYLOSIDASE"/>
    <property type="match status" value="1"/>
</dbReference>
<gene>
    <name evidence="7" type="ORF">Vqi01_37200</name>
</gene>
<dbReference type="Pfam" id="PF04616">
    <property type="entry name" value="Glyco_hydro_43"/>
    <property type="match status" value="1"/>
</dbReference>
<dbReference type="Proteomes" id="UP000653076">
    <property type="component" value="Unassembled WGS sequence"/>
</dbReference>
<keyword evidence="3 4" id="KW-0326">Glycosidase</keyword>
<dbReference type="RefSeq" id="WP_204036065.1">
    <property type="nucleotide sequence ID" value="NZ_BOPC01000050.1"/>
</dbReference>
<dbReference type="Gene3D" id="2.115.10.20">
    <property type="entry name" value="Glycosyl hydrolase domain, family 43"/>
    <property type="match status" value="1"/>
</dbReference>
<keyword evidence="8" id="KW-1185">Reference proteome</keyword>
<dbReference type="SUPFAM" id="SSF75005">
    <property type="entry name" value="Arabinanase/levansucrase/invertase"/>
    <property type="match status" value="1"/>
</dbReference>
<feature type="region of interest" description="Disordered" evidence="5">
    <location>
        <begin position="290"/>
        <end position="311"/>
    </location>
</feature>
<dbReference type="EMBL" id="BOPC01000050">
    <property type="protein sequence ID" value="GIJ28558.1"/>
    <property type="molecule type" value="Genomic_DNA"/>
</dbReference>
<organism evidence="7 8">
    <name type="scientific">Micromonospora qiuiae</name>
    <dbReference type="NCBI Taxonomy" id="502268"/>
    <lineage>
        <taxon>Bacteria</taxon>
        <taxon>Bacillati</taxon>
        <taxon>Actinomycetota</taxon>
        <taxon>Actinomycetes</taxon>
        <taxon>Micromonosporales</taxon>
        <taxon>Micromonosporaceae</taxon>
        <taxon>Micromonospora</taxon>
    </lineage>
</organism>
<dbReference type="GO" id="GO:0016787">
    <property type="term" value="F:hydrolase activity"/>
    <property type="evidence" value="ECO:0007669"/>
    <property type="project" value="UniProtKB-KW"/>
</dbReference>
<dbReference type="SUPFAM" id="SSF49899">
    <property type="entry name" value="Concanavalin A-like lectins/glucanases"/>
    <property type="match status" value="1"/>
</dbReference>
<comment type="similarity">
    <text evidence="1 4">Belongs to the glycosyl hydrolase 43 family.</text>
</comment>
<dbReference type="InterPro" id="IPR006710">
    <property type="entry name" value="Glyco_hydro_43"/>
</dbReference>
<accession>A0ABQ4JEF8</accession>
<comment type="caution">
    <text evidence="7">The sequence shown here is derived from an EMBL/GenBank/DDBJ whole genome shotgun (WGS) entry which is preliminary data.</text>
</comment>